<dbReference type="OMA" id="VALWANS"/>
<feature type="region of interest" description="Disordered" evidence="10">
    <location>
        <begin position="170"/>
        <end position="200"/>
    </location>
</feature>
<dbReference type="InterPro" id="IPR055207">
    <property type="entry name" value="POLR3C_WHD"/>
</dbReference>
<dbReference type="InterPro" id="IPR036390">
    <property type="entry name" value="WH_DNA-bd_sf"/>
</dbReference>
<dbReference type="STRING" id="3055.A0A2K3CVJ2"/>
<dbReference type="Proteomes" id="UP000006906">
    <property type="component" value="Chromosome 16"/>
</dbReference>
<dbReference type="PANTHER" id="PTHR12949:SF0">
    <property type="entry name" value="DNA-DIRECTED RNA POLYMERASE III SUBUNIT RPC3"/>
    <property type="match status" value="1"/>
</dbReference>
<dbReference type="InterPro" id="IPR036388">
    <property type="entry name" value="WH-like_DNA-bd_sf"/>
</dbReference>
<feature type="domain" description="RNA polymerase III subunit RPC82-related helix-turn-helix" evidence="12">
    <location>
        <begin position="11"/>
        <end position="66"/>
    </location>
</feature>
<dbReference type="KEGG" id="cre:CHLRE_16g673900v5"/>
<evidence type="ECO:0000256" key="3">
    <source>
        <dbReference type="ARBA" id="ARBA00007206"/>
    </source>
</evidence>
<evidence type="ECO:0000313" key="14">
    <source>
        <dbReference type="EMBL" id="PNW72301.1"/>
    </source>
</evidence>
<evidence type="ECO:0000256" key="7">
    <source>
        <dbReference type="ARBA" id="ARBA00023163"/>
    </source>
</evidence>
<dbReference type="InterPro" id="IPR039748">
    <property type="entry name" value="RPC3"/>
</dbReference>
<dbReference type="OrthoDB" id="272392at2759"/>
<feature type="compositionally biased region" description="Basic and acidic residues" evidence="10">
    <location>
        <begin position="266"/>
        <end position="277"/>
    </location>
</feature>
<dbReference type="Pfam" id="PF08221">
    <property type="entry name" value="HTH_9"/>
    <property type="match status" value="1"/>
</dbReference>
<dbReference type="PANTHER" id="PTHR12949">
    <property type="entry name" value="RNA POLYMERASE III DNA DIRECTED -RELATED"/>
    <property type="match status" value="1"/>
</dbReference>
<keyword evidence="6 9" id="KW-0240">DNA-directed RNA polymerase</keyword>
<comment type="function">
    <text evidence="9">DNA-dependent RNA polymerase catalyzes the transcription of DNA into RNA using the four ribonucleoside triphosphates as substrates. Specific core component of RNA polymerase III which synthesizes small RNAs, such as 5S rRNA and tRNAs.</text>
</comment>
<feature type="domain" description="DNA-directed RNA polymerase III subunit RPC3 winged-helix" evidence="13">
    <location>
        <begin position="497"/>
        <end position="572"/>
    </location>
</feature>
<reference evidence="14 15" key="1">
    <citation type="journal article" date="2007" name="Science">
        <title>The Chlamydomonas genome reveals the evolution of key animal and plant functions.</title>
        <authorList>
            <person name="Merchant S.S."/>
            <person name="Prochnik S.E."/>
            <person name="Vallon O."/>
            <person name="Harris E.H."/>
            <person name="Karpowicz S.J."/>
            <person name="Witman G.B."/>
            <person name="Terry A."/>
            <person name="Salamov A."/>
            <person name="Fritz-Laylin L.K."/>
            <person name="Marechal-Drouard L."/>
            <person name="Marshall W.F."/>
            <person name="Qu L.H."/>
            <person name="Nelson D.R."/>
            <person name="Sanderfoot A.A."/>
            <person name="Spalding M.H."/>
            <person name="Kapitonov V.V."/>
            <person name="Ren Q."/>
            <person name="Ferris P."/>
            <person name="Lindquist E."/>
            <person name="Shapiro H."/>
            <person name="Lucas S.M."/>
            <person name="Grimwood J."/>
            <person name="Schmutz J."/>
            <person name="Cardol P."/>
            <person name="Cerutti H."/>
            <person name="Chanfreau G."/>
            <person name="Chen C.L."/>
            <person name="Cognat V."/>
            <person name="Croft M.T."/>
            <person name="Dent R."/>
            <person name="Dutcher S."/>
            <person name="Fernandez E."/>
            <person name="Fukuzawa H."/>
            <person name="Gonzalez-Ballester D."/>
            <person name="Gonzalez-Halphen D."/>
            <person name="Hallmann A."/>
            <person name="Hanikenne M."/>
            <person name="Hippler M."/>
            <person name="Inwood W."/>
            <person name="Jabbari K."/>
            <person name="Kalanon M."/>
            <person name="Kuras R."/>
            <person name="Lefebvre P.A."/>
            <person name="Lemaire S.D."/>
            <person name="Lobanov A.V."/>
            <person name="Lohr M."/>
            <person name="Manuell A."/>
            <person name="Meier I."/>
            <person name="Mets L."/>
            <person name="Mittag M."/>
            <person name="Mittelmeier T."/>
            <person name="Moroney J.V."/>
            <person name="Moseley J."/>
            <person name="Napoli C."/>
            <person name="Nedelcu A.M."/>
            <person name="Niyogi K."/>
            <person name="Novoselov S.V."/>
            <person name="Paulsen I.T."/>
            <person name="Pazour G."/>
            <person name="Purton S."/>
            <person name="Ral J.P."/>
            <person name="Riano-Pachon D.M."/>
            <person name="Riekhof W."/>
            <person name="Rymarquis L."/>
            <person name="Schroda M."/>
            <person name="Stern D."/>
            <person name="Umen J."/>
            <person name="Willows R."/>
            <person name="Wilson N."/>
            <person name="Zimmer S.L."/>
            <person name="Allmer J."/>
            <person name="Balk J."/>
            <person name="Bisova K."/>
            <person name="Chen C.J."/>
            <person name="Elias M."/>
            <person name="Gendler K."/>
            <person name="Hauser C."/>
            <person name="Lamb M.R."/>
            <person name="Ledford H."/>
            <person name="Long J.C."/>
            <person name="Minagawa J."/>
            <person name="Page M.D."/>
            <person name="Pan J."/>
            <person name="Pootakham W."/>
            <person name="Roje S."/>
            <person name="Rose A."/>
            <person name="Stahlberg E."/>
            <person name="Terauchi A.M."/>
            <person name="Yang P."/>
            <person name="Ball S."/>
            <person name="Bowler C."/>
            <person name="Dieckmann C.L."/>
            <person name="Gladyshev V.N."/>
            <person name="Green P."/>
            <person name="Jorgensen R."/>
            <person name="Mayfield S."/>
            <person name="Mueller-Roeber B."/>
            <person name="Rajamani S."/>
            <person name="Sayre R.T."/>
            <person name="Brokstein P."/>
            <person name="Dubchak I."/>
            <person name="Goodstein D."/>
            <person name="Hornick L."/>
            <person name="Huang Y.W."/>
            <person name="Jhaveri J."/>
            <person name="Luo Y."/>
            <person name="Martinez D."/>
            <person name="Ngau W.C."/>
            <person name="Otillar B."/>
            <person name="Poliakov A."/>
            <person name="Porter A."/>
            <person name="Szajkowski L."/>
            <person name="Werner G."/>
            <person name="Zhou K."/>
            <person name="Grigoriev I.V."/>
            <person name="Rokhsar D.S."/>
            <person name="Grossman A.R."/>
        </authorList>
    </citation>
    <scope>NUCLEOTIDE SEQUENCE [LARGE SCALE GENOMIC DNA]</scope>
    <source>
        <strain evidence="15">CC-503</strain>
    </source>
</reference>
<dbReference type="FunFam" id="1.10.10.10:FF:000420">
    <property type="entry name" value="RNA polymerase III subunit, putative"/>
    <property type="match status" value="1"/>
</dbReference>
<dbReference type="Pfam" id="PF22536">
    <property type="entry name" value="WHD_POLR3C"/>
    <property type="match status" value="1"/>
</dbReference>
<dbReference type="GO" id="GO:0006351">
    <property type="term" value="P:DNA-templated transcription"/>
    <property type="evidence" value="ECO:0007669"/>
    <property type="project" value="InterPro"/>
</dbReference>
<evidence type="ECO:0000256" key="9">
    <source>
        <dbReference type="RuleBase" id="RU367076"/>
    </source>
</evidence>
<dbReference type="InParanoid" id="A0A2K3CVJ2"/>
<sequence length="658" mass="70741">MSTRKQYACDLACRLVQDQYGDAVGKVFKLLVSKGQLQLGDIVRGTSMNPNIVKQALLILIQQNCINSYLQPGEETLRGPRPSFYLYEANTDRVLQIIRHPRFLLHIKDEAGEVAEAVIAQLLQEGRLRMDQVLGSVAARLGKALDKETRDSISNTFISLVQAHYVERSPPCSLPPPAVRPHPNSVRTRKAKSAASNTEGYAADQAAALKSFEELSFEKQRFKVPAELALEMFMSDVPAAAAAAAADGAANGGGSGEGSGDEEGDERAASPDAKMEDADGAGESAGGSGAGGSGAGGGRGRKKRAAPDDDDELAIKITAPAKKAKMRAGTARPDVSASPGSQSPTRTTGGGAGAGRAASPGSPVAEPAVVLWRVNNDEFNRRFRHQAIVGLVREKFDEDAAGVVSAMLAAGRPFESSVKEERSVQLSEDEVEATAHKLANAGIIPSMAGVSVSGVLRTLANDGFEMFTHVGTGPQGSASYVVNSQRVIDLIMLKQTEAVVKARFDVAGLRVFRLLALRGQLEQKQIADLAMLPAKDTRELLYLMLQGGFVMLQDIPKTADRAPSRTFYTWRVNMTSLSDSTAAQLYRSAGRVWQRLQFETEKEKDLVALIESAKETRTVNFNLTTAQRQAVARLKRVNEVMETSLAHLDQMIAVFNDF</sequence>
<proteinExistence type="inferred from homology"/>
<feature type="domain" description="RNA polymerase III Rpc82 C -terminal" evidence="11">
    <location>
        <begin position="318"/>
        <end position="432"/>
    </location>
</feature>
<dbReference type="RefSeq" id="XP_042916139.1">
    <property type="nucleotide sequence ID" value="XM_043071227.1"/>
</dbReference>
<dbReference type="Gramene" id="PNW72301">
    <property type="protein sequence ID" value="PNW72301"/>
    <property type="gene ID" value="CHLRE_16g673900v5"/>
</dbReference>
<name>A0A2K3CVJ2_CHLRE</name>
<evidence type="ECO:0000313" key="15">
    <source>
        <dbReference type="Proteomes" id="UP000006906"/>
    </source>
</evidence>
<dbReference type="EMBL" id="CM008977">
    <property type="protein sequence ID" value="PNW72301.1"/>
    <property type="molecule type" value="Genomic_DNA"/>
</dbReference>
<dbReference type="AlphaFoldDB" id="A0A2K3CVJ2"/>
<gene>
    <name evidence="14" type="ORF">CHLRE_16g673900v5</name>
</gene>
<dbReference type="SUPFAM" id="SSF46785">
    <property type="entry name" value="Winged helix' DNA-binding domain"/>
    <property type="match status" value="1"/>
</dbReference>
<evidence type="ECO:0000259" key="11">
    <source>
        <dbReference type="Pfam" id="PF05645"/>
    </source>
</evidence>
<comment type="similarity">
    <text evidence="3 9">Belongs to the eukaryotic RPC3/POLR3C RNA polymerase subunit family.</text>
</comment>
<evidence type="ECO:0000256" key="6">
    <source>
        <dbReference type="ARBA" id="ARBA00022478"/>
    </source>
</evidence>
<dbReference type="GO" id="GO:0003697">
    <property type="term" value="F:single-stranded DNA binding"/>
    <property type="evidence" value="ECO:0007669"/>
    <property type="project" value="UniProtKB-UniRule"/>
</dbReference>
<dbReference type="InterPro" id="IPR013197">
    <property type="entry name" value="RNA_pol_III_RPC82-rel_HTH"/>
</dbReference>
<keyword evidence="7 9" id="KW-0804">Transcription</keyword>
<dbReference type="ExpressionAtlas" id="A0A2K3CVJ2">
    <property type="expression patterns" value="baseline"/>
</dbReference>
<comment type="subcellular location">
    <subcellularLocation>
        <location evidence="1 9">Nucleus</location>
    </subcellularLocation>
</comment>
<dbReference type="FunFam" id="1.10.10.10:FF:000218">
    <property type="entry name" value="DNA-directed RNA polymerase III subunit RPC3"/>
    <property type="match status" value="1"/>
</dbReference>
<keyword evidence="15" id="KW-1185">Reference proteome</keyword>
<evidence type="ECO:0000256" key="5">
    <source>
        <dbReference type="ARBA" id="ARBA00016689"/>
    </source>
</evidence>
<dbReference type="FunCoup" id="A0A2K3CVJ2">
    <property type="interactions" value="1852"/>
</dbReference>
<evidence type="ECO:0000256" key="1">
    <source>
        <dbReference type="ARBA" id="ARBA00004123"/>
    </source>
</evidence>
<organism evidence="14 15">
    <name type="scientific">Chlamydomonas reinhardtii</name>
    <name type="common">Chlamydomonas smithii</name>
    <dbReference type="NCBI Taxonomy" id="3055"/>
    <lineage>
        <taxon>Eukaryota</taxon>
        <taxon>Viridiplantae</taxon>
        <taxon>Chlorophyta</taxon>
        <taxon>core chlorophytes</taxon>
        <taxon>Chlorophyceae</taxon>
        <taxon>CS clade</taxon>
        <taxon>Chlamydomonadales</taxon>
        <taxon>Chlamydomonadaceae</taxon>
        <taxon>Chlamydomonas</taxon>
    </lineage>
</organism>
<protein>
    <recommendedName>
        <fullName evidence="5 9">DNA-directed RNA polymerase III subunit RPC3</fullName>
        <shortName evidence="9">RNA polymerase III subunit C3</shortName>
    </recommendedName>
</protein>
<comment type="similarity">
    <text evidence="2">Belongs to the RNA polymerase beta chain family.</text>
</comment>
<comment type="subunit">
    <text evidence="4 9">Component of the RNA polymerase III (Pol III) complex consisting of 17 subunits.</text>
</comment>
<dbReference type="Pfam" id="PF05645">
    <property type="entry name" value="RNA_pol_Rpc82"/>
    <property type="match status" value="1"/>
</dbReference>
<dbReference type="GeneID" id="5721432"/>
<evidence type="ECO:0000256" key="8">
    <source>
        <dbReference type="ARBA" id="ARBA00023242"/>
    </source>
</evidence>
<evidence type="ECO:0000256" key="4">
    <source>
        <dbReference type="ARBA" id="ARBA00011206"/>
    </source>
</evidence>
<dbReference type="InterPro" id="IPR008806">
    <property type="entry name" value="RNA_pol_III_Rpc82_C"/>
</dbReference>
<dbReference type="Gene3D" id="1.10.10.10">
    <property type="entry name" value="Winged helix-like DNA-binding domain superfamily/Winged helix DNA-binding domain"/>
    <property type="match status" value="4"/>
</dbReference>
<evidence type="ECO:0000259" key="13">
    <source>
        <dbReference type="Pfam" id="PF22536"/>
    </source>
</evidence>
<feature type="region of interest" description="Disordered" evidence="10">
    <location>
        <begin position="247"/>
        <end position="363"/>
    </location>
</feature>
<evidence type="ECO:0000259" key="12">
    <source>
        <dbReference type="Pfam" id="PF08221"/>
    </source>
</evidence>
<evidence type="ECO:0000256" key="10">
    <source>
        <dbReference type="SAM" id="MobiDB-lite"/>
    </source>
</evidence>
<evidence type="ECO:0000256" key="2">
    <source>
        <dbReference type="ARBA" id="ARBA00006835"/>
    </source>
</evidence>
<keyword evidence="8 9" id="KW-0539">Nucleus</keyword>
<dbReference type="GO" id="GO:0005666">
    <property type="term" value="C:RNA polymerase III complex"/>
    <property type="evidence" value="ECO:0000318"/>
    <property type="project" value="GO_Central"/>
</dbReference>
<accession>A0A2K3CVJ2</accession>
<feature type="compositionally biased region" description="Gly residues" evidence="10">
    <location>
        <begin position="283"/>
        <end position="298"/>
    </location>
</feature>